<dbReference type="InterPro" id="IPR043577">
    <property type="entry name" value="AE"/>
</dbReference>
<dbReference type="InterPro" id="IPR048501">
    <property type="entry name" value="Legum_prodom"/>
</dbReference>
<evidence type="ECO:0000313" key="11">
    <source>
        <dbReference type="EMBL" id="KAG6471221.1"/>
    </source>
</evidence>
<evidence type="ECO:0000256" key="7">
    <source>
        <dbReference type="ARBA" id="ARBA00023180"/>
    </source>
</evidence>
<evidence type="ECO:0000256" key="1">
    <source>
        <dbReference type="ARBA" id="ARBA00009941"/>
    </source>
</evidence>
<dbReference type="GO" id="GO:0006624">
    <property type="term" value="P:vacuolar protein processing"/>
    <property type="evidence" value="ECO:0007669"/>
    <property type="project" value="TreeGrafter"/>
</dbReference>
<proteinExistence type="inferred from homology"/>
<evidence type="ECO:0000256" key="6">
    <source>
        <dbReference type="ARBA" id="ARBA00023157"/>
    </source>
</evidence>
<dbReference type="Gene3D" id="3.40.50.1460">
    <property type="match status" value="1"/>
</dbReference>
<comment type="similarity">
    <text evidence="1">Belongs to the peptidase C13 family.</text>
</comment>
<comment type="caution">
    <text evidence="11">The sequence shown here is derived from an EMBL/GenBank/DDBJ whole genome shotgun (WGS) entry which is preliminary data.</text>
</comment>
<feature type="chain" id="PRO_5035296024" description="Legumain prodomain domain-containing protein" evidence="9">
    <location>
        <begin position="23"/>
        <end position="513"/>
    </location>
</feature>
<dbReference type="PIRSF" id="PIRSF019663">
    <property type="entry name" value="Legumain"/>
    <property type="match status" value="1"/>
</dbReference>
<evidence type="ECO:0000313" key="12">
    <source>
        <dbReference type="Proteomes" id="UP000734854"/>
    </source>
</evidence>
<feature type="signal peptide" evidence="9">
    <location>
        <begin position="1"/>
        <end position="22"/>
    </location>
</feature>
<dbReference type="EMBL" id="JACMSC010000021">
    <property type="protein sequence ID" value="KAG6471221.1"/>
    <property type="molecule type" value="Genomic_DNA"/>
</dbReference>
<keyword evidence="6" id="KW-1015">Disulfide bond</keyword>
<dbReference type="PIRSF" id="PIRSF500139">
    <property type="entry name" value="AE"/>
    <property type="match status" value="1"/>
</dbReference>
<dbReference type="FunFam" id="3.40.50.1460:FF:000005">
    <property type="entry name" value="Vacuolar-processing enzyme beta-isozyme"/>
    <property type="match status" value="1"/>
</dbReference>
<protein>
    <recommendedName>
        <fullName evidence="10">Legumain prodomain domain-containing protein</fullName>
    </recommendedName>
</protein>
<dbReference type="Pfam" id="PF01650">
    <property type="entry name" value="Peptidase_C13"/>
    <property type="match status" value="1"/>
</dbReference>
<evidence type="ECO:0000256" key="4">
    <source>
        <dbReference type="ARBA" id="ARBA00022801"/>
    </source>
</evidence>
<dbReference type="FunFam" id="1.10.132.130:FF:000001">
    <property type="entry name" value="Vacuolar-processing enzyme beta-isozyme"/>
    <property type="match status" value="1"/>
</dbReference>
<dbReference type="Proteomes" id="UP000734854">
    <property type="component" value="Unassembled WGS sequence"/>
</dbReference>
<evidence type="ECO:0000256" key="5">
    <source>
        <dbReference type="ARBA" id="ARBA00022807"/>
    </source>
</evidence>
<dbReference type="Gene3D" id="1.10.132.130">
    <property type="match status" value="1"/>
</dbReference>
<dbReference type="GO" id="GO:0005773">
    <property type="term" value="C:vacuole"/>
    <property type="evidence" value="ECO:0007669"/>
    <property type="project" value="GOC"/>
</dbReference>
<dbReference type="GO" id="GO:0004197">
    <property type="term" value="F:cysteine-type endopeptidase activity"/>
    <property type="evidence" value="ECO:0007669"/>
    <property type="project" value="InterPro"/>
</dbReference>
<dbReference type="Pfam" id="PF20985">
    <property type="entry name" value="Legum_prodom"/>
    <property type="match status" value="1"/>
</dbReference>
<feature type="active site" evidence="8">
    <location>
        <position position="150"/>
    </location>
</feature>
<dbReference type="InterPro" id="IPR046427">
    <property type="entry name" value="Legumain_prodom_sf"/>
</dbReference>
<keyword evidence="7" id="KW-0325">Glycoprotein</keyword>
<dbReference type="PANTHER" id="PTHR12000:SF50">
    <property type="entry name" value="VACUOLAR-PROCESSING ENZYME GAMMA-ISOZYME"/>
    <property type="match status" value="1"/>
</dbReference>
<organism evidence="11 12">
    <name type="scientific">Zingiber officinale</name>
    <name type="common">Ginger</name>
    <name type="synonym">Amomum zingiber</name>
    <dbReference type="NCBI Taxonomy" id="94328"/>
    <lineage>
        <taxon>Eukaryota</taxon>
        <taxon>Viridiplantae</taxon>
        <taxon>Streptophyta</taxon>
        <taxon>Embryophyta</taxon>
        <taxon>Tracheophyta</taxon>
        <taxon>Spermatophyta</taxon>
        <taxon>Magnoliopsida</taxon>
        <taxon>Liliopsida</taxon>
        <taxon>Zingiberales</taxon>
        <taxon>Zingiberaceae</taxon>
        <taxon>Zingiber</taxon>
    </lineage>
</organism>
<accession>A0A8J5BFL0</accession>
<keyword evidence="4" id="KW-0378">Hydrolase</keyword>
<keyword evidence="2" id="KW-0645">Protease</keyword>
<keyword evidence="12" id="KW-1185">Reference proteome</keyword>
<reference evidence="11 12" key="1">
    <citation type="submission" date="2020-08" db="EMBL/GenBank/DDBJ databases">
        <title>Plant Genome Project.</title>
        <authorList>
            <person name="Zhang R.-G."/>
        </authorList>
    </citation>
    <scope>NUCLEOTIDE SEQUENCE [LARGE SCALE GENOMIC DNA]</scope>
    <source>
        <tissue evidence="11">Rhizome</tissue>
    </source>
</reference>
<dbReference type="PRINTS" id="PR00776">
    <property type="entry name" value="HEMOGLOBNASE"/>
</dbReference>
<evidence type="ECO:0000256" key="3">
    <source>
        <dbReference type="ARBA" id="ARBA00022729"/>
    </source>
</evidence>
<dbReference type="PANTHER" id="PTHR12000">
    <property type="entry name" value="HEMOGLOBINASE FAMILY MEMBER"/>
    <property type="match status" value="1"/>
</dbReference>
<dbReference type="GO" id="GO:0051603">
    <property type="term" value="P:proteolysis involved in protein catabolic process"/>
    <property type="evidence" value="ECO:0007669"/>
    <property type="project" value="InterPro"/>
</dbReference>
<keyword evidence="5" id="KW-0788">Thiol protease</keyword>
<gene>
    <name evidence="11" type="ORF">ZIOFF_072322</name>
</gene>
<name>A0A8J5BFL0_ZINOF</name>
<dbReference type="AlphaFoldDB" id="A0A8J5BFL0"/>
<dbReference type="CDD" id="cd21115">
    <property type="entry name" value="legumain_C"/>
    <property type="match status" value="1"/>
</dbReference>
<evidence type="ECO:0000259" key="10">
    <source>
        <dbReference type="Pfam" id="PF20985"/>
    </source>
</evidence>
<feature type="active site" description="Nucleophile" evidence="8">
    <location>
        <position position="200"/>
    </location>
</feature>
<evidence type="ECO:0000256" key="8">
    <source>
        <dbReference type="PIRSR" id="PIRSR019663-1"/>
    </source>
</evidence>
<keyword evidence="3 9" id="KW-0732">Signal</keyword>
<evidence type="ECO:0000256" key="2">
    <source>
        <dbReference type="ARBA" id="ARBA00022670"/>
    </source>
</evidence>
<sequence length="513" mass="57241">MARLIILLPFLLNLLVLLPVDSRLDPAKVPTMSLEVDEQDSILTSLILQADVCHAYQVLKNGGLKDENIIVFMYDDIAYNENNPRPGIIINQPQGKDVYAGVPKDYVGENANVNNFFAVLLGNKSALTGGSGKVIDSGPDDHIFIYYADHGGPGVLGMPTSPDLYANDLNDVLKEKHAAKSYKSMPDSVAFDQVIYIEACDSGSIFEGFLPEKLNIYATTAAMATESSYATYCPWTHPALPPGYSVCLGDLYSVSWLEDSDKNDMAKETLEQQYKKIKKRTSVNGTYNVGSHVMQYGNVRELSSKRLYLYIGYSKPHHKGSAAHAYRQDSLPTINQEPIDQRDASLVFFWQNVGFKFSPLNLLFPFSILKLIVCLCFPYSLFLKFQRAPEGSARRIEARKQLVEVMEHRSHVDDSIRLVGKLLFGDDRGLEILDAVRPAGQPLVDDWSCLKSMVRSFERYCGSLSQYGMKHMRKFANMCNAGVKAETMVKVSAEVCHTFPSNAWSSLRRGFSA</sequence>
<dbReference type="InterPro" id="IPR001096">
    <property type="entry name" value="Peptidase_C13"/>
</dbReference>
<feature type="domain" description="Legumain prodomain" evidence="10">
    <location>
        <begin position="400"/>
        <end position="496"/>
    </location>
</feature>
<evidence type="ECO:0000256" key="9">
    <source>
        <dbReference type="SAM" id="SignalP"/>
    </source>
</evidence>